<evidence type="ECO:0000313" key="3">
    <source>
        <dbReference type="Proteomes" id="UP000199628"/>
    </source>
</evidence>
<organism evidence="2 3">
    <name type="scientific">Ruegeria marina</name>
    <dbReference type="NCBI Taxonomy" id="639004"/>
    <lineage>
        <taxon>Bacteria</taxon>
        <taxon>Pseudomonadati</taxon>
        <taxon>Pseudomonadota</taxon>
        <taxon>Alphaproteobacteria</taxon>
        <taxon>Rhodobacterales</taxon>
        <taxon>Roseobacteraceae</taxon>
        <taxon>Ruegeria</taxon>
    </lineage>
</organism>
<name>A0A1G7AZR1_9RHOB</name>
<dbReference type="EMBL" id="FMZV01000015">
    <property type="protein sequence ID" value="SDE19505.1"/>
    <property type="molecule type" value="Genomic_DNA"/>
</dbReference>
<evidence type="ECO:0000313" key="2">
    <source>
        <dbReference type="EMBL" id="SDE19505.1"/>
    </source>
</evidence>
<feature type="signal peptide" evidence="1">
    <location>
        <begin position="1"/>
        <end position="18"/>
    </location>
</feature>
<dbReference type="Proteomes" id="UP000199628">
    <property type="component" value="Unassembled WGS sequence"/>
</dbReference>
<keyword evidence="1" id="KW-0732">Signal</keyword>
<reference evidence="3" key="1">
    <citation type="submission" date="2016-10" db="EMBL/GenBank/DDBJ databases">
        <authorList>
            <person name="Varghese N."/>
            <person name="Submissions S."/>
        </authorList>
    </citation>
    <scope>NUCLEOTIDE SEQUENCE [LARGE SCALE GENOMIC DNA]</scope>
    <source>
        <strain evidence="3">CGMCC 1.9108</strain>
    </source>
</reference>
<feature type="chain" id="PRO_5011580113" description="Lipoprotein" evidence="1">
    <location>
        <begin position="19"/>
        <end position="169"/>
    </location>
</feature>
<sequence>MKNFLLPVAALMSLSACASWFQREGVGFTGIDGEPKSVTAEKGSADFVARRLSLPAELAGKPTPRLQSDKGDLDSLAGVAISNGGRNPTTAVEVGAGSTDAYLSTVEVNGVLFAVLRTPEDGIDRLPEGAGAGFARSVPRLTGCLAGGQVYQAGTAKRPTGLAVPLNCS</sequence>
<dbReference type="RefSeq" id="WP_093035203.1">
    <property type="nucleotide sequence ID" value="NZ_FMZV01000015.1"/>
</dbReference>
<evidence type="ECO:0008006" key="4">
    <source>
        <dbReference type="Google" id="ProtNLM"/>
    </source>
</evidence>
<dbReference type="PROSITE" id="PS51257">
    <property type="entry name" value="PROKAR_LIPOPROTEIN"/>
    <property type="match status" value="1"/>
</dbReference>
<proteinExistence type="predicted"/>
<protein>
    <recommendedName>
        <fullName evidence="4">Lipoprotein</fullName>
    </recommendedName>
</protein>
<dbReference type="OrthoDB" id="7707120at2"/>
<keyword evidence="3" id="KW-1185">Reference proteome</keyword>
<evidence type="ECO:0000256" key="1">
    <source>
        <dbReference type="SAM" id="SignalP"/>
    </source>
</evidence>
<dbReference type="AlphaFoldDB" id="A0A1G7AZR1"/>
<gene>
    <name evidence="2" type="ORF">SAMN04488239_11588</name>
</gene>
<accession>A0A1G7AZR1</accession>